<name>A0A1Y0HNJ3_9BACT</name>
<evidence type="ECO:0000313" key="1">
    <source>
        <dbReference type="EMBL" id="ARU49682.1"/>
    </source>
</evidence>
<dbReference type="AlphaFoldDB" id="A0A1Y0HNJ3"/>
<dbReference type="EMBL" id="CP021416">
    <property type="protein sequence ID" value="ARU49682.1"/>
    <property type="molecule type" value="Genomic_DNA"/>
</dbReference>
<gene>
    <name evidence="1" type="ORF">Sdiek1_2532</name>
</gene>
<evidence type="ECO:0000313" key="2">
    <source>
        <dbReference type="Proteomes" id="UP000196005"/>
    </source>
</evidence>
<proteinExistence type="predicted"/>
<keyword evidence="2" id="KW-1185">Reference proteome</keyword>
<accession>A0A1Y0HNJ3</accession>
<dbReference type="Gene3D" id="3.60.40.10">
    <property type="entry name" value="PPM-type phosphatase domain"/>
    <property type="match status" value="1"/>
</dbReference>
<reference evidence="2" key="1">
    <citation type="submission" date="2017-05" db="EMBL/GenBank/DDBJ databases">
        <title>Dechlorination kinetics govern the competition between two new strains of the genus Sulfurospirillum.</title>
        <authorList>
            <person name="Buttet G.F."/>
            <person name="Murray A.M."/>
            <person name="Goris T."/>
            <person name="Burion M."/>
            <person name="Lin B."/>
            <person name="Rolle M."/>
            <person name="Maillard J."/>
        </authorList>
    </citation>
    <scope>NUCLEOTIDE SEQUENCE [LARGE SCALE GENOMIC DNA]</scope>
    <source>
        <strain evidence="2">SL2-1</strain>
    </source>
</reference>
<organism evidence="1 2">
    <name type="scientific">Sulfurospirillum diekertiae</name>
    <dbReference type="NCBI Taxonomy" id="1854492"/>
    <lineage>
        <taxon>Bacteria</taxon>
        <taxon>Pseudomonadati</taxon>
        <taxon>Campylobacterota</taxon>
        <taxon>Epsilonproteobacteria</taxon>
        <taxon>Campylobacterales</taxon>
        <taxon>Sulfurospirillaceae</taxon>
        <taxon>Sulfurospirillum</taxon>
    </lineage>
</organism>
<dbReference type="KEGG" id="suls:Sdiek1_2532"/>
<dbReference type="InterPro" id="IPR036457">
    <property type="entry name" value="PPM-type-like_dom_sf"/>
</dbReference>
<evidence type="ECO:0008006" key="3">
    <source>
        <dbReference type="Google" id="ProtNLM"/>
    </source>
</evidence>
<dbReference type="RefSeq" id="WP_087439385.1">
    <property type="nucleotide sequence ID" value="NZ_CP021416.1"/>
</dbReference>
<protein>
    <recommendedName>
        <fullName evidence="3">PPM-type phosphatase domain-containing protein</fullName>
    </recommendedName>
</protein>
<sequence length="123" mass="14171">MFHEKEDLDKAFNKELFVIKNDLYYQQIDLTKNGKKELLRVDISYRPHSTLSGDTYSLRKTKDGRLVGFIADAMGKGLSAAMSAMAITRFFKLFFLMSSKKKRVLFLMCGSPKRSNFLQKKSV</sequence>
<dbReference type="Proteomes" id="UP000196005">
    <property type="component" value="Chromosome"/>
</dbReference>